<dbReference type="Gene3D" id="2.60.120.200">
    <property type="match status" value="2"/>
</dbReference>
<dbReference type="PROSITE" id="PS50093">
    <property type="entry name" value="PKD"/>
    <property type="match status" value="4"/>
</dbReference>
<dbReference type="SUPFAM" id="SSF50998">
    <property type="entry name" value="Quinoprotein alcohol dehydrogenase-like"/>
    <property type="match status" value="1"/>
</dbReference>
<dbReference type="GO" id="GO:0016798">
    <property type="term" value="F:hydrolase activity, acting on glycosyl bonds"/>
    <property type="evidence" value="ECO:0007669"/>
    <property type="project" value="UniProtKB-KW"/>
</dbReference>
<evidence type="ECO:0000256" key="5">
    <source>
        <dbReference type="ARBA" id="ARBA00023295"/>
    </source>
</evidence>
<dbReference type="SUPFAM" id="SSF49899">
    <property type="entry name" value="Concanavalin A-like lectins/glucanases"/>
    <property type="match status" value="2"/>
</dbReference>
<feature type="domain" description="Fibronectin type-III" evidence="11">
    <location>
        <begin position="458"/>
        <end position="556"/>
    </location>
</feature>
<dbReference type="CDD" id="cd00146">
    <property type="entry name" value="PKD"/>
    <property type="match status" value="4"/>
</dbReference>
<dbReference type="InterPro" id="IPR001791">
    <property type="entry name" value="Laminin_G"/>
</dbReference>
<dbReference type="Pfam" id="PF13385">
    <property type="entry name" value="Laminin_G_3"/>
    <property type="match status" value="2"/>
</dbReference>
<dbReference type="SMART" id="SM00282">
    <property type="entry name" value="LamG"/>
    <property type="match status" value="2"/>
</dbReference>
<evidence type="ECO:0000256" key="2">
    <source>
        <dbReference type="ARBA" id="ARBA00022729"/>
    </source>
</evidence>
<keyword evidence="5" id="KW-0326">Glycosidase</keyword>
<name>A0A3E0VYG9_9MICO</name>
<dbReference type="RefSeq" id="WP_147305338.1">
    <property type="nucleotide sequence ID" value="NZ_NBXB01000027.1"/>
</dbReference>
<evidence type="ECO:0000259" key="10">
    <source>
        <dbReference type="PROSITE" id="PS50093"/>
    </source>
</evidence>
<comment type="subcellular location">
    <subcellularLocation>
        <location evidence="1">Cell projection</location>
    </subcellularLocation>
</comment>
<dbReference type="InterPro" id="IPR036116">
    <property type="entry name" value="FN3_sf"/>
</dbReference>
<evidence type="ECO:0000313" key="13">
    <source>
        <dbReference type="Proteomes" id="UP000256541"/>
    </source>
</evidence>
<dbReference type="OrthoDB" id="9802683at2"/>
<dbReference type="GO" id="GO:0042995">
    <property type="term" value="C:cell projection"/>
    <property type="evidence" value="ECO:0007669"/>
    <property type="project" value="UniProtKB-SubCell"/>
</dbReference>
<evidence type="ECO:0000259" key="9">
    <source>
        <dbReference type="PROSITE" id="PS50025"/>
    </source>
</evidence>
<dbReference type="PANTHER" id="PTHR46182:SF2">
    <property type="entry name" value="FI19480P1"/>
    <property type="match status" value="1"/>
</dbReference>
<dbReference type="GO" id="GO:0016020">
    <property type="term" value="C:membrane"/>
    <property type="evidence" value="ECO:0007669"/>
    <property type="project" value="TreeGrafter"/>
</dbReference>
<feature type="domain" description="PKD" evidence="10">
    <location>
        <begin position="1015"/>
        <end position="1103"/>
    </location>
</feature>
<proteinExistence type="predicted"/>
<comment type="caution">
    <text evidence="12">The sequence shown here is derived from an EMBL/GenBank/DDBJ whole genome shotgun (WGS) entry which is preliminary data.</text>
</comment>
<dbReference type="InterPro" id="IPR003961">
    <property type="entry name" value="FN3_dom"/>
</dbReference>
<evidence type="ECO:0000256" key="7">
    <source>
        <dbReference type="SAM" id="MobiDB-lite"/>
    </source>
</evidence>
<dbReference type="SMART" id="SM00060">
    <property type="entry name" value="FN3"/>
    <property type="match status" value="1"/>
</dbReference>
<feature type="domain" description="PKD" evidence="10">
    <location>
        <begin position="1276"/>
        <end position="1358"/>
    </location>
</feature>
<reference evidence="12 13" key="1">
    <citation type="submission" date="2017-04" db="EMBL/GenBank/DDBJ databases">
        <title>Comparative genome analysis of Subtercola boreus.</title>
        <authorList>
            <person name="Cho Y.-J."/>
            <person name="Cho A."/>
            <person name="Kim O.-S."/>
            <person name="Lee J.-I."/>
        </authorList>
    </citation>
    <scope>NUCLEOTIDE SEQUENCE [LARGE SCALE GENOMIC DNA]</scope>
    <source>
        <strain evidence="12 13">P27479</strain>
    </source>
</reference>
<dbReference type="SMART" id="SM00560">
    <property type="entry name" value="LamGL"/>
    <property type="match status" value="2"/>
</dbReference>
<dbReference type="InterPro" id="IPR000601">
    <property type="entry name" value="PKD_dom"/>
</dbReference>
<dbReference type="Proteomes" id="UP000256541">
    <property type="component" value="Unassembled WGS sequence"/>
</dbReference>
<dbReference type="PANTHER" id="PTHR46182">
    <property type="entry name" value="FI19480P1"/>
    <property type="match status" value="1"/>
</dbReference>
<dbReference type="InterPro" id="IPR011047">
    <property type="entry name" value="Quinoprotein_ADH-like_sf"/>
</dbReference>
<dbReference type="SUPFAM" id="SSF49299">
    <property type="entry name" value="PKD domain"/>
    <property type="match status" value="4"/>
</dbReference>
<dbReference type="InterPro" id="IPR022409">
    <property type="entry name" value="PKD/Chitinase_dom"/>
</dbReference>
<dbReference type="InterPro" id="IPR013320">
    <property type="entry name" value="ConA-like_dom_sf"/>
</dbReference>
<keyword evidence="6" id="KW-0119">Carbohydrate metabolism</keyword>
<sequence>MPLAPLRRSMVVLATVVAVALTSLTAVQSAQADTAPTDPTAATSPPTVSADALPTPQINGVVWSQTIIGNTVFVGGNFTTAQPAGAAAGVNTVSRTYLLSYNLTTGVLNTGFAPVLNGQVKAVTGSPDGTRLYVGGAFTTVNGVNRYRVTALDPSTGAVVTSWAPGTNSTVSAIVATPTAVYLGGTFSSIGKDVRNKVGAVTASNGTNLAWDPNAAGGDVTALTISPDRTKVVVGGSFTSLGGYTNPGYGLASTDAVTGQIIGAFAVNNLIRNGGTQASITSLTSDSDSFYGSGYVFGQGGNLEGSFRADWATGNIVWVEDCHGDTYSAASTGTALYIAGHPHYCGNIAGFQQTPQPWVFHRALAFSKSATQTITNDPLGYYNFAGNPAPTLLNWYPDFNTGTFTGQSQGPWSVATNSQYVVYGGEFTQVNGKRQQGLTRFAVRSIAPNTQGPLNSGSAFKPSVISLAAGTARVSFTANSDRDNENLTYAVYRNGNLNTPVYTTAAASSVWKTPNLGFTDTGLTPGASYSYRVRATDPLGNTVIGDSVSVTVTAASPSPYTSAVQNDTPASFWRLGEASGTSVYDWAGFGDQVAGAGVTRGAAGAIGGDSNTASTFSGDGTGFSSTQTPVAGPQTFSLETWFKTTTTAGGKIVGFGNSSTGTSSSYDRHIYMTTDGKINFGVYNGNSQVLQSAAALNDGQWHQVVGTLSSTGMQLFVDGVRVGTRSDTTSAQPYDGFWRIGGDSSWSGSNFFAGDIDDVAVYNQVLNKQQVDAHFVASGRTSRLPQPPADNYGNRVYNDAPSVYWRLNDASGAVAADSSQGLDPGVISGGVTTGAAGALAGNPDKAFSFDGQSGVVATSAQIANPQTYSIEAWFNTTTTVGGKIIGFGSNQSGTSSSYDRHIYLQDNGQLVFGTYTGQLNTITTPGSYNDGIWHQVTASQSSDGLKLYVDGQLIGTNPQTQAQAYDGYWRIGGDNTWGSSSPFLNGRIDEAAVYDNALSAATVAQHYSLGTTGAVNQAPTASFSQATADLAATFDGTGSADPDGTVASYAWDFGDGQTATGATTSHTYAAAGTYTVSLTVTDNKGATGVFTNAVTVTAPRVNVAPTASFTSSVTNLALTVDGTGSADSDGTLTSYAWAFGDGSTATGSNPPVHTYAAAGTYTVKLTVTDNDAATGVSQTTVTAVAAPPPNVPPTASFAATPTNLSVAFDASGSADSDGTIASYAWTFGDGQTATGQTPTHVYASAGTYSVKLTVTDNKGATGVTTGSVMVTAPSPANVPPVAAIDSTVSNLTANFSGAASTDSDGTIASYAWTFGDGQTGTGKTVSHGYGAAGTYTATLVVTDNSGATATATQSVTVTNPPAMPFALDSFTRTVANGFGTADVGGAWTKFGTASDLAVNNGSAVFRLGAAGSQTGAYLNSVSQADTDLRVQFSLDKIGTGGGTYLYAVGRKTATNNEYRAAIRLKNNGTAAVSLTALQGSATATTLASEVVVPGSIVAGTKLSLRLQVTGTSPTTIKARVWPAGTTEPTAWTVQATDGYAGLQGPGAIGLLSYVSGTATNAPQQVTVQELSAFKP</sequence>
<dbReference type="Pfam" id="PF18911">
    <property type="entry name" value="PKD_4"/>
    <property type="match status" value="4"/>
</dbReference>
<dbReference type="CDD" id="cd00063">
    <property type="entry name" value="FN3"/>
    <property type="match status" value="1"/>
</dbReference>
<keyword evidence="6" id="KW-0624">Polysaccharide degradation</keyword>
<feature type="domain" description="PKD" evidence="10">
    <location>
        <begin position="1101"/>
        <end position="1182"/>
    </location>
</feature>
<keyword evidence="3" id="KW-1015">Disulfide bond</keyword>
<feature type="chain" id="PRO_5017637191" evidence="8">
    <location>
        <begin position="33"/>
        <end position="1575"/>
    </location>
</feature>
<evidence type="ECO:0000256" key="8">
    <source>
        <dbReference type="SAM" id="SignalP"/>
    </source>
</evidence>
<dbReference type="PROSITE" id="PS50025">
    <property type="entry name" value="LAM_G_DOMAIN"/>
    <property type="match status" value="1"/>
</dbReference>
<evidence type="ECO:0000256" key="1">
    <source>
        <dbReference type="ARBA" id="ARBA00004316"/>
    </source>
</evidence>
<dbReference type="EMBL" id="NBXB01000027">
    <property type="protein sequence ID" value="RFA14645.1"/>
    <property type="molecule type" value="Genomic_DNA"/>
</dbReference>
<gene>
    <name evidence="12" type="ORF">B7R22_07905</name>
</gene>
<evidence type="ECO:0000256" key="4">
    <source>
        <dbReference type="ARBA" id="ARBA00023273"/>
    </source>
</evidence>
<organism evidence="12 13">
    <name type="scientific">Subtercola boreus</name>
    <dbReference type="NCBI Taxonomy" id="120213"/>
    <lineage>
        <taxon>Bacteria</taxon>
        <taxon>Bacillati</taxon>
        <taxon>Actinomycetota</taxon>
        <taxon>Actinomycetes</taxon>
        <taxon>Micrococcales</taxon>
        <taxon>Microbacteriaceae</taxon>
        <taxon>Subtercola</taxon>
    </lineage>
</organism>
<keyword evidence="5" id="KW-0378">Hydrolase</keyword>
<evidence type="ECO:0000259" key="11">
    <source>
        <dbReference type="PROSITE" id="PS50853"/>
    </source>
</evidence>
<dbReference type="InterPro" id="IPR035986">
    <property type="entry name" value="PKD_dom_sf"/>
</dbReference>
<feature type="signal peptide" evidence="8">
    <location>
        <begin position="1"/>
        <end position="32"/>
    </location>
</feature>
<evidence type="ECO:0000256" key="6">
    <source>
        <dbReference type="ARBA" id="ARBA00023326"/>
    </source>
</evidence>
<dbReference type="PROSITE" id="PS50853">
    <property type="entry name" value="FN3"/>
    <property type="match status" value="1"/>
</dbReference>
<dbReference type="Gene3D" id="2.60.40.10">
    <property type="entry name" value="Immunoglobulins"/>
    <property type="match status" value="5"/>
</dbReference>
<feature type="domain" description="PKD" evidence="10">
    <location>
        <begin position="1189"/>
        <end position="1277"/>
    </location>
</feature>
<dbReference type="SUPFAM" id="SSF49265">
    <property type="entry name" value="Fibronectin type III"/>
    <property type="match status" value="1"/>
</dbReference>
<dbReference type="GO" id="GO:0000272">
    <property type="term" value="P:polysaccharide catabolic process"/>
    <property type="evidence" value="ECO:0007669"/>
    <property type="project" value="UniProtKB-KW"/>
</dbReference>
<dbReference type="GO" id="GO:0031410">
    <property type="term" value="C:cytoplasmic vesicle"/>
    <property type="evidence" value="ECO:0007669"/>
    <property type="project" value="TreeGrafter"/>
</dbReference>
<feature type="region of interest" description="Disordered" evidence="7">
    <location>
        <begin position="30"/>
        <end position="51"/>
    </location>
</feature>
<evidence type="ECO:0000313" key="12">
    <source>
        <dbReference type="EMBL" id="RFA14645.1"/>
    </source>
</evidence>
<keyword evidence="2 8" id="KW-0732">Signal</keyword>
<dbReference type="InterPro" id="IPR013783">
    <property type="entry name" value="Ig-like_fold"/>
</dbReference>
<dbReference type="InterPro" id="IPR029865">
    <property type="entry name" value="KIAA0319-like"/>
</dbReference>
<evidence type="ECO:0000256" key="3">
    <source>
        <dbReference type="ARBA" id="ARBA00023157"/>
    </source>
</evidence>
<dbReference type="SMART" id="SM00089">
    <property type="entry name" value="PKD"/>
    <property type="match status" value="4"/>
</dbReference>
<accession>A0A3E0VYG9</accession>
<keyword evidence="4" id="KW-0966">Cell projection</keyword>
<protein>
    <submittedName>
        <fullName evidence="12">Cell surface protein</fullName>
    </submittedName>
</protein>
<dbReference type="InterPro" id="IPR006558">
    <property type="entry name" value="LamG-like"/>
</dbReference>
<feature type="domain" description="Laminin G" evidence="9">
    <location>
        <begin position="613"/>
        <end position="781"/>
    </location>
</feature>